<dbReference type="AlphaFoldDB" id="A0A3S5CR60"/>
<evidence type="ECO:0008006" key="4">
    <source>
        <dbReference type="Google" id="ProtNLM"/>
    </source>
</evidence>
<dbReference type="Proteomes" id="UP000784294">
    <property type="component" value="Unassembled WGS sequence"/>
</dbReference>
<gene>
    <name evidence="2" type="ORF">PXEA_LOCUS34830</name>
</gene>
<keyword evidence="1" id="KW-0732">Signal</keyword>
<evidence type="ECO:0000256" key="1">
    <source>
        <dbReference type="SAM" id="SignalP"/>
    </source>
</evidence>
<feature type="chain" id="PRO_5018576716" description="Secreted protein" evidence="1">
    <location>
        <begin position="18"/>
        <end position="208"/>
    </location>
</feature>
<proteinExistence type="predicted"/>
<accession>A0A3S5CR60</accession>
<evidence type="ECO:0000313" key="3">
    <source>
        <dbReference type="Proteomes" id="UP000784294"/>
    </source>
</evidence>
<name>A0A3S5CR60_9PLAT</name>
<keyword evidence="3" id="KW-1185">Reference proteome</keyword>
<dbReference type="EMBL" id="CAAALY010269115">
    <property type="protein sequence ID" value="VEL41390.1"/>
    <property type="molecule type" value="Genomic_DNA"/>
</dbReference>
<sequence>MDTHFSLLTVAASAVLSLPHAANETCLFFGWPESEILPTGEHLPSAAAAKANSSLATSDSATGRGEFFDDSASEQGAWMRPVACFTALSLLADLPSNLAAQGRMFYPVSSQQTPTNIPITASSTIWRRLVVGSVHLPSIESRSPQWVPSAAEACLLALHHLWFAVLQAFCSDELLTKLISVSHFIIKFTFVGICSTPQSIILFWCISK</sequence>
<feature type="signal peptide" evidence="1">
    <location>
        <begin position="1"/>
        <end position="17"/>
    </location>
</feature>
<evidence type="ECO:0000313" key="2">
    <source>
        <dbReference type="EMBL" id="VEL41390.1"/>
    </source>
</evidence>
<reference evidence="2" key="1">
    <citation type="submission" date="2018-11" db="EMBL/GenBank/DDBJ databases">
        <authorList>
            <consortium name="Pathogen Informatics"/>
        </authorList>
    </citation>
    <scope>NUCLEOTIDE SEQUENCE</scope>
</reference>
<comment type="caution">
    <text evidence="2">The sequence shown here is derived from an EMBL/GenBank/DDBJ whole genome shotgun (WGS) entry which is preliminary data.</text>
</comment>
<organism evidence="2 3">
    <name type="scientific">Protopolystoma xenopodis</name>
    <dbReference type="NCBI Taxonomy" id="117903"/>
    <lineage>
        <taxon>Eukaryota</taxon>
        <taxon>Metazoa</taxon>
        <taxon>Spiralia</taxon>
        <taxon>Lophotrochozoa</taxon>
        <taxon>Platyhelminthes</taxon>
        <taxon>Monogenea</taxon>
        <taxon>Polyopisthocotylea</taxon>
        <taxon>Polystomatidea</taxon>
        <taxon>Polystomatidae</taxon>
        <taxon>Protopolystoma</taxon>
    </lineage>
</organism>
<protein>
    <recommendedName>
        <fullName evidence="4">Secreted protein</fullName>
    </recommendedName>
</protein>